<evidence type="ECO:0000313" key="1">
    <source>
        <dbReference type="EMBL" id="AYU75229.1"/>
    </source>
</evidence>
<reference evidence="1" key="1">
    <citation type="submission" date="2018-02" db="EMBL/GenBank/DDBJ databases">
        <title>Genome analyses of the Tunisian isolate of Spodoptera littoralis#nucleopolyhedrovirus SpliNPV-Tun2 and biological activity identification.</title>
        <authorList>
            <person name="Ben Tiba S."/>
            <person name="Wennmann J.T."/>
            <person name="Laarif A."/>
            <person name="Larem A."/>
            <person name="Fattouch S."/>
            <person name="Jehle J.A."/>
        </authorList>
    </citation>
    <scope>NUCLEOTIDE SEQUENCE</scope>
    <source>
        <strain evidence="1">SpliNPV-Tun2</strain>
    </source>
</reference>
<organismHost>
    <name type="scientific">Lepidoptera</name>
    <name type="common">moths &amp; butterflies</name>
    <dbReference type="NCBI Taxonomy" id="7088"/>
</organismHost>
<sequence>MPLLFLLIQPPLDIAAAAAADVAAAAATTLAVPVSRFSKISHKIRCMTVRRRKGVRLKYKSKKRIF</sequence>
<gene>
    <name evidence="1" type="primary">ORF37</name>
</gene>
<dbReference type="EMBL" id="MG958660">
    <property type="protein sequence ID" value="AYU75229.1"/>
    <property type="molecule type" value="Genomic_DNA"/>
</dbReference>
<organism evidence="1">
    <name type="scientific">Spodoptera littoralis nuclear polyhedrosis virus</name>
    <name type="common">SlNPV</name>
    <dbReference type="NCBI Taxonomy" id="10456"/>
    <lineage>
        <taxon>Viruses</taxon>
        <taxon>Viruses incertae sedis</taxon>
        <taxon>Naldaviricetes</taxon>
        <taxon>Lefavirales</taxon>
        <taxon>Baculoviridae</taxon>
        <taxon>Alphabaculovirus</taxon>
        <taxon>Alphabaculovirus splittoralis</taxon>
    </lineage>
</organism>
<name>A0A3G4S8V5_NPVSL</name>
<proteinExistence type="predicted"/>
<protein>
    <submittedName>
        <fullName evidence="1">Uncharacterized protein</fullName>
    </submittedName>
</protein>
<accession>A0A3G4S8V5</accession>